<feature type="non-terminal residue" evidence="3">
    <location>
        <position position="1"/>
    </location>
</feature>
<comment type="caution">
    <text evidence="3">The sequence shown here is derived from an EMBL/GenBank/DDBJ whole genome shotgun (WGS) entry which is preliminary data.</text>
</comment>
<dbReference type="PANTHER" id="PTHR14715">
    <property type="entry name" value="FAM124 DOMAIN-CONTAINING PROTEIN-RELATED"/>
    <property type="match status" value="1"/>
</dbReference>
<organism evidence="3 4">
    <name type="scientific">Eudromia elegans</name>
    <name type="common">Elegant crested-tinamou</name>
    <dbReference type="NCBI Taxonomy" id="8805"/>
    <lineage>
        <taxon>Eukaryota</taxon>
        <taxon>Metazoa</taxon>
        <taxon>Chordata</taxon>
        <taxon>Craniata</taxon>
        <taxon>Vertebrata</taxon>
        <taxon>Euteleostomi</taxon>
        <taxon>Archelosauria</taxon>
        <taxon>Archosauria</taxon>
        <taxon>Dinosauria</taxon>
        <taxon>Saurischia</taxon>
        <taxon>Theropoda</taxon>
        <taxon>Coelurosauria</taxon>
        <taxon>Aves</taxon>
        <taxon>Palaeognathae</taxon>
        <taxon>Tinamiformes</taxon>
        <taxon>Tinamidae</taxon>
        <taxon>Eudromia</taxon>
    </lineage>
</organism>
<dbReference type="OrthoDB" id="10023686at2759"/>
<dbReference type="AlphaFoldDB" id="A0A7K7UPS0"/>
<keyword evidence="4" id="KW-1185">Reference proteome</keyword>
<dbReference type="GO" id="GO:0005654">
    <property type="term" value="C:nucleoplasm"/>
    <property type="evidence" value="ECO:0007669"/>
    <property type="project" value="TreeGrafter"/>
</dbReference>
<dbReference type="PANTHER" id="PTHR14715:SF2">
    <property type="entry name" value="PROTEIN FAM124B"/>
    <property type="match status" value="1"/>
</dbReference>
<evidence type="ECO:0000259" key="2">
    <source>
        <dbReference type="Pfam" id="PF15067"/>
    </source>
</evidence>
<feature type="non-terminal residue" evidence="3">
    <location>
        <position position="87"/>
    </location>
</feature>
<dbReference type="InterPro" id="IPR046365">
    <property type="entry name" value="FAM124_dom"/>
</dbReference>
<evidence type="ECO:0000313" key="4">
    <source>
        <dbReference type="Proteomes" id="UP000533954"/>
    </source>
</evidence>
<dbReference type="InterPro" id="IPR029380">
    <property type="entry name" value="FAM124"/>
</dbReference>
<protein>
    <submittedName>
        <fullName evidence="3">F124B protein</fullName>
    </submittedName>
</protein>
<dbReference type="Pfam" id="PF15067">
    <property type="entry name" value="FAM124"/>
    <property type="match status" value="1"/>
</dbReference>
<dbReference type="EMBL" id="VZSX01000003">
    <property type="protein sequence ID" value="NXA31150.1"/>
    <property type="molecule type" value="Genomic_DNA"/>
</dbReference>
<evidence type="ECO:0000313" key="3">
    <source>
        <dbReference type="EMBL" id="NXA31150.1"/>
    </source>
</evidence>
<name>A0A7K7UPS0_EUDEL</name>
<sequence>MPVWGVSRARRGPEVLRVTLYCSWDNYEDAVRLYETILREEAAAREGERCVFEVRAAARGAVRLCLARLPAGVPAEPHAAALLQFRV</sequence>
<dbReference type="Proteomes" id="UP000533954">
    <property type="component" value="Unassembled WGS sequence"/>
</dbReference>
<proteinExistence type="inferred from homology"/>
<comment type="similarity">
    <text evidence="1">Belongs to the FAM124 family.</text>
</comment>
<reference evidence="3 4" key="1">
    <citation type="submission" date="2019-09" db="EMBL/GenBank/DDBJ databases">
        <title>Bird 10,000 Genomes (B10K) Project - Family phase.</title>
        <authorList>
            <person name="Zhang G."/>
        </authorList>
    </citation>
    <scope>NUCLEOTIDE SEQUENCE [LARGE SCALE GENOMIC DNA]</scope>
    <source>
        <strain evidence="3">B10K-LSUMZ-16893</strain>
    </source>
</reference>
<accession>A0A7K7UPS0</accession>
<evidence type="ECO:0000256" key="1">
    <source>
        <dbReference type="ARBA" id="ARBA00006440"/>
    </source>
</evidence>
<gene>
    <name evidence="3" type="primary">Fam124b</name>
    <name evidence="3" type="ORF">EUDELE_R08253</name>
</gene>
<feature type="domain" description="FAM124" evidence="2">
    <location>
        <begin position="1"/>
        <end position="87"/>
    </location>
</feature>